<dbReference type="Pfam" id="PF13579">
    <property type="entry name" value="Glyco_trans_4_4"/>
    <property type="match status" value="1"/>
</dbReference>
<sequence>MKILIYGINYAPELTGIGKYSAELAEWLAAHGHQVSVVTAPPYYPQWQVHDGYRAGRYRKEERRGVTVRRTPLWVPARPGGLKRLIHLASFAVSSLPSLLRAAAGRPDLILVVEPALFCAPAAWITARLCGARAWLHIQDYEVDAAFELGLLKGAGLRALVKRGERWLMRRFDRVSTISNRMLDLAIAKGVEPDRAVLLPNWIDVNAITPRTEGGDYRAQLGIPANAIVALYSGNMGGKQGLQTLADVARRLGRESRLWFIFCGQGPERAPLEAACQGLPRVRFLDLQPADRLGALLNTADIHLLPQRAGAADLVMPSKLTGMLASGRPVVCGAAPGTELAGVVARCGLLTPPEDAEAMAEAVRKLSYNAQIRETLGAAARQYALNHLHVDAVLAAAEREFAKVVGKRATPGAAATAAAAVDAVPREGER</sequence>
<reference evidence="2 3" key="1">
    <citation type="submission" date="2018-02" db="EMBL/GenBank/DDBJ databases">
        <title>Draft Genome of Achromobacter spanius stain 6.</title>
        <authorList>
            <person name="Gunasekera T.S."/>
            <person name="Radwan O."/>
            <person name="Ruiz O.N."/>
        </authorList>
    </citation>
    <scope>NUCLEOTIDE SEQUENCE [LARGE SCALE GENOMIC DNA]</scope>
    <source>
        <strain evidence="2 3">6</strain>
    </source>
</reference>
<dbReference type="PANTHER" id="PTHR45947">
    <property type="entry name" value="SULFOQUINOVOSYL TRANSFERASE SQD2"/>
    <property type="match status" value="1"/>
</dbReference>
<dbReference type="Gene3D" id="3.40.50.2000">
    <property type="entry name" value="Glycogen Phosphorylase B"/>
    <property type="match status" value="2"/>
</dbReference>
<dbReference type="OrthoDB" id="9787293at2"/>
<dbReference type="RefSeq" id="WP_104144262.1">
    <property type="nucleotide sequence ID" value="NZ_PREU01000007.1"/>
</dbReference>
<organism evidence="2 3">
    <name type="scientific">Achromobacter spanius</name>
    <dbReference type="NCBI Taxonomy" id="217203"/>
    <lineage>
        <taxon>Bacteria</taxon>
        <taxon>Pseudomonadati</taxon>
        <taxon>Pseudomonadota</taxon>
        <taxon>Betaproteobacteria</taxon>
        <taxon>Burkholderiales</taxon>
        <taxon>Alcaligenaceae</taxon>
        <taxon>Achromobacter</taxon>
    </lineage>
</organism>
<dbReference type="Pfam" id="PF13692">
    <property type="entry name" value="Glyco_trans_1_4"/>
    <property type="match status" value="1"/>
</dbReference>
<name>A0A2S5GPB0_9BURK</name>
<evidence type="ECO:0000313" key="3">
    <source>
        <dbReference type="Proteomes" id="UP000239990"/>
    </source>
</evidence>
<dbReference type="Proteomes" id="UP000239990">
    <property type="component" value="Unassembled WGS sequence"/>
</dbReference>
<evidence type="ECO:0000259" key="1">
    <source>
        <dbReference type="Pfam" id="PF13579"/>
    </source>
</evidence>
<evidence type="ECO:0000313" key="2">
    <source>
        <dbReference type="EMBL" id="PPA74932.1"/>
    </source>
</evidence>
<keyword evidence="2" id="KW-0808">Transferase</keyword>
<dbReference type="InterPro" id="IPR050194">
    <property type="entry name" value="Glycosyltransferase_grp1"/>
</dbReference>
<dbReference type="NCBIfam" id="NF007640">
    <property type="entry name" value="PRK10307.1"/>
    <property type="match status" value="1"/>
</dbReference>
<dbReference type="GO" id="GO:0016758">
    <property type="term" value="F:hexosyltransferase activity"/>
    <property type="evidence" value="ECO:0007669"/>
    <property type="project" value="TreeGrafter"/>
</dbReference>
<dbReference type="PANTHER" id="PTHR45947:SF3">
    <property type="entry name" value="SULFOQUINOVOSYL TRANSFERASE SQD2"/>
    <property type="match status" value="1"/>
</dbReference>
<dbReference type="AlphaFoldDB" id="A0A2S5GPB0"/>
<protein>
    <submittedName>
        <fullName evidence="2">Colanic acid biosynthesis glycosyltransferase WcaI</fullName>
    </submittedName>
</protein>
<dbReference type="SUPFAM" id="SSF53756">
    <property type="entry name" value="UDP-Glycosyltransferase/glycogen phosphorylase"/>
    <property type="match status" value="1"/>
</dbReference>
<dbReference type="CDD" id="cd03794">
    <property type="entry name" value="GT4_WbuB-like"/>
    <property type="match status" value="1"/>
</dbReference>
<proteinExistence type="predicted"/>
<feature type="domain" description="Glycosyltransferase subfamily 4-like N-terminal" evidence="1">
    <location>
        <begin position="15"/>
        <end position="202"/>
    </location>
</feature>
<gene>
    <name evidence="2" type="ORF">C4E15_16325</name>
</gene>
<comment type="caution">
    <text evidence="2">The sequence shown here is derived from an EMBL/GenBank/DDBJ whole genome shotgun (WGS) entry which is preliminary data.</text>
</comment>
<accession>A0A2S5GPB0</accession>
<dbReference type="InterPro" id="IPR028098">
    <property type="entry name" value="Glyco_trans_4-like_N"/>
</dbReference>
<dbReference type="EMBL" id="PREU01000007">
    <property type="protein sequence ID" value="PPA74932.1"/>
    <property type="molecule type" value="Genomic_DNA"/>
</dbReference>